<dbReference type="OrthoDB" id="294702at2759"/>
<feature type="domain" description="AB hydrolase-1" evidence="3">
    <location>
        <begin position="113"/>
        <end position="404"/>
    </location>
</feature>
<keyword evidence="5" id="KW-1185">Reference proteome</keyword>
<evidence type="ECO:0000313" key="5">
    <source>
        <dbReference type="Proteomes" id="UP000886885"/>
    </source>
</evidence>
<dbReference type="Proteomes" id="UP000886885">
    <property type="component" value="Chromosome 9A"/>
</dbReference>
<protein>
    <recommendedName>
        <fullName evidence="3">AB hydrolase-1 domain-containing protein</fullName>
    </recommendedName>
</protein>
<name>A0A8X7Z6V1_POPTO</name>
<evidence type="ECO:0000259" key="3">
    <source>
        <dbReference type="Pfam" id="PF12697"/>
    </source>
</evidence>
<gene>
    <name evidence="4" type="ORF">POTOM_033770</name>
</gene>
<keyword evidence="2" id="KW-1133">Transmembrane helix</keyword>
<evidence type="ECO:0000256" key="1">
    <source>
        <dbReference type="SAM" id="MobiDB-lite"/>
    </source>
</evidence>
<feature type="region of interest" description="Disordered" evidence="1">
    <location>
        <begin position="498"/>
        <end position="518"/>
    </location>
</feature>
<dbReference type="AlphaFoldDB" id="A0A8X7Z6V1"/>
<feature type="transmembrane region" description="Helical" evidence="2">
    <location>
        <begin position="228"/>
        <end position="251"/>
    </location>
</feature>
<dbReference type="InterPro" id="IPR000073">
    <property type="entry name" value="AB_hydrolase_1"/>
</dbReference>
<dbReference type="Pfam" id="PF12697">
    <property type="entry name" value="Abhydrolase_6"/>
    <property type="match status" value="1"/>
</dbReference>
<keyword evidence="2" id="KW-0472">Membrane</keyword>
<reference evidence="4" key="1">
    <citation type="journal article" date="2020" name="bioRxiv">
        <title>Hybrid origin of Populus tomentosa Carr. identified through genome sequencing and phylogenomic analysis.</title>
        <authorList>
            <person name="An X."/>
            <person name="Gao K."/>
            <person name="Chen Z."/>
            <person name="Li J."/>
            <person name="Yang X."/>
            <person name="Yang X."/>
            <person name="Zhou J."/>
            <person name="Guo T."/>
            <person name="Zhao T."/>
            <person name="Huang S."/>
            <person name="Miao D."/>
            <person name="Khan W.U."/>
            <person name="Rao P."/>
            <person name="Ye M."/>
            <person name="Lei B."/>
            <person name="Liao W."/>
            <person name="Wang J."/>
            <person name="Ji L."/>
            <person name="Li Y."/>
            <person name="Guo B."/>
            <person name="Mustafa N.S."/>
            <person name="Li S."/>
            <person name="Yun Q."/>
            <person name="Keller S.R."/>
            <person name="Mao J."/>
            <person name="Zhang R."/>
            <person name="Strauss S.H."/>
        </authorList>
    </citation>
    <scope>NUCLEOTIDE SEQUENCE</scope>
    <source>
        <strain evidence="4">GM15</strain>
        <tissue evidence="4">Leaf</tissue>
    </source>
</reference>
<proteinExistence type="predicted"/>
<sequence>MVGGGKKISAVSARARTRRNKARSSSFPLFPGWYSYSDIDLNVVTDMFTKAVIVLLISLLVWTYQTIIQPPPPNICGLPGGPPVTSPRIKLSDGRYLAYRERGVAKEKSEFKIIMVHGFDNSKDMALVASQELILELRIYYLSFDRAGYGESDPNPNRSVKSDTFDIQELADKLQLGSNFYVVGISMGGYPTWGCLKYIPNRHENRTCFCCVVKTFFYQYCKILDTELINAIGLLWLAGAALVVPIVNYWWPSFPCHLSREAYKRQLRRDQWKLRIAHYVPGLLYWWMSQKWFPSSSYVEIVPEVYGNRDKQILKMMSGTLTHNQTVIRQQGVFESLHRDLMVGFGSWDFDPMELSNPFPHNESFVHIWQGFEDPLVPVKLQQYVCRKLQWIRYHEVNDGGHLIITGRTICDDDSTELYMVWKRVFAIAHGFHVPQIKIVKIKQKSLAWLCTPKSSSSAKKASGSDQVAFFLGLGWQSMILNIAPRRIQPAMVYQATELPPPQSDQSPDNPPGNAPRIKLRDGRYLAYREQGVPKNQSKYNVIIVHGFGSSKEMNFLAPQGMIEELGIYFLLYDRAGYGESDPNLRRSVKSEALDIQELADQLEIGSKLAGAALIVPVVNYNWPSLPKKLIREDYRRNLVQWTCRFAKYAPGLLHWWVTQKWTPSTSVLEKNPAFFNTHDMEVLKKIPGFSMLSQEKIRQRDVFDTLRHDFIVAFGDWEFDPMELSNPFLQNEGSVHIWQGYEDKVVPFQLQRCISKKLPWIQYHEVPGGGHLIVHYTGLCEAVLRALLLGEEPLTLDQIHP</sequence>
<dbReference type="PANTHER" id="PTHR45763">
    <property type="entry name" value="HYDROLASE, ALPHA/BETA FOLD FAMILY PROTEIN, EXPRESSED-RELATED"/>
    <property type="match status" value="1"/>
</dbReference>
<feature type="compositionally biased region" description="Pro residues" evidence="1">
    <location>
        <begin position="499"/>
        <end position="514"/>
    </location>
</feature>
<comment type="caution">
    <text evidence="4">The sequence shown here is derived from an EMBL/GenBank/DDBJ whole genome shotgun (WGS) entry which is preliminary data.</text>
</comment>
<keyword evidence="2" id="KW-0812">Transmembrane</keyword>
<accession>A0A8X7Z6V1</accession>
<evidence type="ECO:0000313" key="4">
    <source>
        <dbReference type="EMBL" id="KAG6763230.1"/>
    </source>
</evidence>
<evidence type="ECO:0000256" key="2">
    <source>
        <dbReference type="SAM" id="Phobius"/>
    </source>
</evidence>
<dbReference type="PANTHER" id="PTHR45763:SF28">
    <property type="entry name" value="ALPHA_BETA-HYDROLASES SUPERFAMILY PROTEIN"/>
    <property type="match status" value="1"/>
</dbReference>
<dbReference type="EMBL" id="JAAWWB010000017">
    <property type="protein sequence ID" value="KAG6763230.1"/>
    <property type="molecule type" value="Genomic_DNA"/>
</dbReference>
<organism evidence="4 5">
    <name type="scientific">Populus tomentosa</name>
    <name type="common">Chinese white poplar</name>
    <dbReference type="NCBI Taxonomy" id="118781"/>
    <lineage>
        <taxon>Eukaryota</taxon>
        <taxon>Viridiplantae</taxon>
        <taxon>Streptophyta</taxon>
        <taxon>Embryophyta</taxon>
        <taxon>Tracheophyta</taxon>
        <taxon>Spermatophyta</taxon>
        <taxon>Magnoliopsida</taxon>
        <taxon>eudicotyledons</taxon>
        <taxon>Gunneridae</taxon>
        <taxon>Pentapetalae</taxon>
        <taxon>rosids</taxon>
        <taxon>fabids</taxon>
        <taxon>Malpighiales</taxon>
        <taxon>Salicaceae</taxon>
        <taxon>Saliceae</taxon>
        <taxon>Populus</taxon>
    </lineage>
</organism>